<gene>
    <name evidence="2" type="ordered locus">Dalk_2383</name>
</gene>
<accession>B8FAZ0</accession>
<dbReference type="EMBL" id="CP001322">
    <property type="protein sequence ID" value="ACL04076.1"/>
    <property type="molecule type" value="Genomic_DNA"/>
</dbReference>
<dbReference type="PROSITE" id="PS51833">
    <property type="entry name" value="HDOD"/>
    <property type="match status" value="1"/>
</dbReference>
<reference evidence="2 3" key="1">
    <citation type="journal article" date="2012" name="Environ. Microbiol.">
        <title>The genome sequence of Desulfatibacillum alkenivorans AK-01: a blueprint for anaerobic alkane oxidation.</title>
        <authorList>
            <person name="Callaghan A.V."/>
            <person name="Morris B.E."/>
            <person name="Pereira I.A."/>
            <person name="McInerney M.J."/>
            <person name="Austin R.N."/>
            <person name="Groves J.T."/>
            <person name="Kukor J.J."/>
            <person name="Suflita J.M."/>
            <person name="Young L.Y."/>
            <person name="Zylstra G.J."/>
            <person name="Wawrik B."/>
        </authorList>
    </citation>
    <scope>NUCLEOTIDE SEQUENCE [LARGE SCALE GENOMIC DNA]</scope>
    <source>
        <strain evidence="2 3">AK-01</strain>
    </source>
</reference>
<keyword evidence="3" id="KW-1185">Reference proteome</keyword>
<sequence length="426" mass="47320">MQIEGNFSKPGSLPHLIDTLSQTKRTGVLRFSDNSQTVIIFFKDGQAVYASGPKSQARLGLLLKKRGLISEDNLRMAVTHARQKKVILGQALVDKHLIEPKDLHTEIKALTDRTLEELLHWRSGSFAYEDAPVSLESFYPAKQSVDANRMKKRIANSVRVLPPMPSVIQKAQKVMADPNSSLRRLGEILEKDQGIAARILRLVNSPYYGLTCKVASIERAIVVLGRKTLSEIISMASMSVFANRDYMGYGFTGEEMWWHTIAVGMGAKIIAEKVSPGLAEDAFAAGLIHDAGKLVLDKFILEEKAEFDRMIANKKLLCEVEKELLGWNHAEIASQICSSWKVPDHMTEAVMHHHKPGNTEHKTLASIVHLADAMAHVCAADLGMPANSYKIDRNAVQLLGLETLEMNHIMNNIQEAVEKARETIQA</sequence>
<organism evidence="2 3">
    <name type="scientific">Desulfatibacillum aliphaticivorans</name>
    <dbReference type="NCBI Taxonomy" id="218208"/>
    <lineage>
        <taxon>Bacteria</taxon>
        <taxon>Pseudomonadati</taxon>
        <taxon>Thermodesulfobacteriota</taxon>
        <taxon>Desulfobacteria</taxon>
        <taxon>Desulfobacterales</taxon>
        <taxon>Desulfatibacillaceae</taxon>
        <taxon>Desulfatibacillum</taxon>
    </lineage>
</organism>
<dbReference type="HOGENOM" id="CLU_643596_0_0_7"/>
<dbReference type="SUPFAM" id="SSF109604">
    <property type="entry name" value="HD-domain/PDEase-like"/>
    <property type="match status" value="1"/>
</dbReference>
<dbReference type="PANTHER" id="PTHR33525">
    <property type="match status" value="1"/>
</dbReference>
<dbReference type="InterPro" id="IPR025497">
    <property type="entry name" value="PatA-like_N"/>
</dbReference>
<dbReference type="Proteomes" id="UP000000739">
    <property type="component" value="Chromosome"/>
</dbReference>
<evidence type="ECO:0000259" key="1">
    <source>
        <dbReference type="PROSITE" id="PS51833"/>
    </source>
</evidence>
<protein>
    <submittedName>
        <fullName evidence="2">Signal transduction protein</fullName>
    </submittedName>
</protein>
<dbReference type="CDD" id="cd00077">
    <property type="entry name" value="HDc"/>
    <property type="match status" value="1"/>
</dbReference>
<dbReference type="PANTHER" id="PTHR33525:SF3">
    <property type="entry name" value="RIBONUCLEASE Y"/>
    <property type="match status" value="1"/>
</dbReference>
<dbReference type="Pfam" id="PF08668">
    <property type="entry name" value="HDOD"/>
    <property type="match status" value="1"/>
</dbReference>
<dbReference type="InterPro" id="IPR013976">
    <property type="entry name" value="HDOD"/>
</dbReference>
<dbReference type="KEGG" id="dal:Dalk_2383"/>
<dbReference type="RefSeq" id="WP_015947150.1">
    <property type="nucleotide sequence ID" value="NC_011768.1"/>
</dbReference>
<evidence type="ECO:0000313" key="3">
    <source>
        <dbReference type="Proteomes" id="UP000000739"/>
    </source>
</evidence>
<dbReference type="Pfam" id="PF14332">
    <property type="entry name" value="DUF4388"/>
    <property type="match status" value="1"/>
</dbReference>
<evidence type="ECO:0000313" key="2">
    <source>
        <dbReference type="EMBL" id="ACL04076.1"/>
    </source>
</evidence>
<dbReference type="Gene3D" id="1.10.3210.10">
    <property type="entry name" value="Hypothetical protein af1432"/>
    <property type="match status" value="1"/>
</dbReference>
<name>B8FAZ0_DESAL</name>
<dbReference type="InterPro" id="IPR003607">
    <property type="entry name" value="HD/PDEase_dom"/>
</dbReference>
<dbReference type="eggNOG" id="COG1639">
    <property type="taxonomic scope" value="Bacteria"/>
</dbReference>
<dbReference type="AlphaFoldDB" id="B8FAZ0"/>
<proteinExistence type="predicted"/>
<feature type="domain" description="HDOD" evidence="1">
    <location>
        <begin position="161"/>
        <end position="356"/>
    </location>
</feature>
<dbReference type="SUPFAM" id="SSF160246">
    <property type="entry name" value="EspE N-terminal domain-like"/>
    <property type="match status" value="1"/>
</dbReference>
<dbReference type="InterPro" id="IPR037257">
    <property type="entry name" value="T2SS_E_N_sf"/>
</dbReference>
<dbReference type="InterPro" id="IPR052340">
    <property type="entry name" value="RNase_Y/CdgJ"/>
</dbReference>